<dbReference type="InterPro" id="IPR011793">
    <property type="entry name" value="YbdK"/>
</dbReference>
<dbReference type="PANTHER" id="PTHR36510">
    <property type="entry name" value="GLUTAMATE--CYSTEINE LIGASE 2-RELATED"/>
    <property type="match status" value="1"/>
</dbReference>
<evidence type="ECO:0000313" key="8">
    <source>
        <dbReference type="Proteomes" id="UP001344251"/>
    </source>
</evidence>
<dbReference type="Gene3D" id="3.30.590.20">
    <property type="match status" value="1"/>
</dbReference>
<evidence type="ECO:0000256" key="5">
    <source>
        <dbReference type="HAMAP-Rule" id="MF_01609"/>
    </source>
</evidence>
<evidence type="ECO:0000256" key="2">
    <source>
        <dbReference type="ARBA" id="ARBA00022741"/>
    </source>
</evidence>
<gene>
    <name evidence="7" type="ORF">OG863_01790</name>
</gene>
<dbReference type="NCBIfam" id="NF010041">
    <property type="entry name" value="PRK13517.1-1"/>
    <property type="match status" value="1"/>
</dbReference>
<comment type="function">
    <text evidence="5">ATP-dependent carboxylate-amine ligase which exhibits weak glutamate--cysteine ligase activity.</text>
</comment>
<comment type="similarity">
    <text evidence="5">Belongs to the glutamate--cysteine ligase type 2 family. YbdK subfamily.</text>
</comment>
<proteinExistence type="inferred from homology"/>
<dbReference type="RefSeq" id="WP_326615961.1">
    <property type="nucleotide sequence ID" value="NZ_CP109106.1"/>
</dbReference>
<keyword evidence="1 5" id="KW-0436">Ligase</keyword>
<keyword evidence="2 5" id="KW-0547">Nucleotide-binding</keyword>
<dbReference type="NCBIfam" id="TIGR02050">
    <property type="entry name" value="gshA_cyan_rel"/>
    <property type="match status" value="1"/>
</dbReference>
<evidence type="ECO:0000256" key="4">
    <source>
        <dbReference type="ARBA" id="ARBA00048819"/>
    </source>
</evidence>
<evidence type="ECO:0000256" key="1">
    <source>
        <dbReference type="ARBA" id="ARBA00022598"/>
    </source>
</evidence>
<comment type="catalytic activity">
    <reaction evidence="4 5">
        <text>L-cysteine + L-glutamate + ATP = gamma-L-glutamyl-L-cysteine + ADP + phosphate + H(+)</text>
        <dbReference type="Rhea" id="RHEA:13285"/>
        <dbReference type="ChEBI" id="CHEBI:15378"/>
        <dbReference type="ChEBI" id="CHEBI:29985"/>
        <dbReference type="ChEBI" id="CHEBI:30616"/>
        <dbReference type="ChEBI" id="CHEBI:35235"/>
        <dbReference type="ChEBI" id="CHEBI:43474"/>
        <dbReference type="ChEBI" id="CHEBI:58173"/>
        <dbReference type="ChEBI" id="CHEBI:456216"/>
        <dbReference type="EC" id="6.3.2.2"/>
    </reaction>
</comment>
<dbReference type="InterPro" id="IPR006336">
    <property type="entry name" value="GCS2"/>
</dbReference>
<dbReference type="SUPFAM" id="SSF55931">
    <property type="entry name" value="Glutamine synthetase/guanido kinase"/>
    <property type="match status" value="1"/>
</dbReference>
<organism evidence="7 8">
    <name type="scientific">Streptomyces decoyicus</name>
    <dbReference type="NCBI Taxonomy" id="249567"/>
    <lineage>
        <taxon>Bacteria</taxon>
        <taxon>Bacillati</taxon>
        <taxon>Actinomycetota</taxon>
        <taxon>Actinomycetes</taxon>
        <taxon>Kitasatosporales</taxon>
        <taxon>Streptomycetaceae</taxon>
        <taxon>Streptomyces</taxon>
    </lineage>
</organism>
<dbReference type="EMBL" id="CP109106">
    <property type="protein sequence ID" value="WSB66796.1"/>
    <property type="molecule type" value="Genomic_DNA"/>
</dbReference>
<protein>
    <recommendedName>
        <fullName evidence="5">Putative glutamate--cysteine ligase 2</fullName>
        <ecNumber evidence="5">6.3.2.2</ecNumber>
    </recommendedName>
    <alternativeName>
        <fullName evidence="5">Gamma-glutamylcysteine synthetase 2</fullName>
        <shortName evidence="5">GCS 2</shortName>
        <shortName evidence="5">Gamma-GCS 2</shortName>
    </alternativeName>
</protein>
<keyword evidence="8" id="KW-1185">Reference proteome</keyword>
<evidence type="ECO:0000256" key="6">
    <source>
        <dbReference type="SAM" id="MobiDB-lite"/>
    </source>
</evidence>
<evidence type="ECO:0000256" key="3">
    <source>
        <dbReference type="ARBA" id="ARBA00022840"/>
    </source>
</evidence>
<reference evidence="7 8" key="1">
    <citation type="submission" date="2022-10" db="EMBL/GenBank/DDBJ databases">
        <title>The complete genomes of actinobacterial strains from the NBC collection.</title>
        <authorList>
            <person name="Joergensen T.S."/>
            <person name="Alvarez Arevalo M."/>
            <person name="Sterndorff E.B."/>
            <person name="Faurdal D."/>
            <person name="Vuksanovic O."/>
            <person name="Mourched A.-S."/>
            <person name="Charusanti P."/>
            <person name="Shaw S."/>
            <person name="Blin K."/>
            <person name="Weber T."/>
        </authorList>
    </citation>
    <scope>NUCLEOTIDE SEQUENCE [LARGE SCALE GENOMIC DNA]</scope>
    <source>
        <strain evidence="7 8">NBC 01774</strain>
    </source>
</reference>
<dbReference type="PANTHER" id="PTHR36510:SF1">
    <property type="entry name" value="GLUTAMATE--CYSTEINE LIGASE 2-RELATED"/>
    <property type="match status" value="1"/>
</dbReference>
<dbReference type="InterPro" id="IPR014746">
    <property type="entry name" value="Gln_synth/guanido_kin_cat_dom"/>
</dbReference>
<keyword evidence="3 5" id="KW-0067">ATP-binding</keyword>
<feature type="region of interest" description="Disordered" evidence="6">
    <location>
        <begin position="351"/>
        <end position="378"/>
    </location>
</feature>
<dbReference type="HAMAP" id="MF_01609">
    <property type="entry name" value="Glu_cys_ligase_2"/>
    <property type="match status" value="1"/>
</dbReference>
<dbReference type="Proteomes" id="UP001344251">
    <property type="component" value="Chromosome"/>
</dbReference>
<dbReference type="Pfam" id="PF04107">
    <property type="entry name" value="GCS2"/>
    <property type="match status" value="1"/>
</dbReference>
<accession>A0ABZ1F8Z1</accession>
<evidence type="ECO:0000313" key="7">
    <source>
        <dbReference type="EMBL" id="WSB66796.1"/>
    </source>
</evidence>
<sequence>MTSDAGLLTSHPLPRGSSLTLGVEEEFQLVCEDTGQPAPCADAVLAHAAKLPSPGDGSTLHGELLTSMVESATGICTSLAQVRRQLTGTRSRLAQAAREEGARLLALGVRPSPAAPRHVSPSEHYECMHQMYGHLVAETETCGCHVHVGTLDKDQAVTSNNHLRPWLPTLLALSANSAFHNGIDTGYASWRTIALSRWPTTQMPPHFTSVDHYEETFAALHRGGVLPAGANAYWLARPSRRLPTVEIRVADVSPTVDGAVLQAGLSRALVHTALNDPTTRQRRSRHDDQLLAAALWTAARHGIRGPALHPHSGHQTLAADLAGELLSALRPALRETGDWEEVEQLLADALREGREAGSDTGTVLTEAPRRGRKLALEP</sequence>
<name>A0ABZ1F8Z1_9ACTN</name>
<dbReference type="GO" id="GO:0004357">
    <property type="term" value="F:glutamate-cysteine ligase activity"/>
    <property type="evidence" value="ECO:0007669"/>
    <property type="project" value="UniProtKB-EC"/>
</dbReference>
<dbReference type="InterPro" id="IPR050141">
    <property type="entry name" value="GCL_type2/YbdK_subfam"/>
</dbReference>
<dbReference type="EC" id="6.3.2.2" evidence="5"/>